<name>A0A4Z1HSX9_9HELO</name>
<evidence type="ECO:0000313" key="4">
    <source>
        <dbReference type="Proteomes" id="UP000297229"/>
    </source>
</evidence>
<gene>
    <name evidence="3" type="ORF">BELL_1691g00010</name>
</gene>
<feature type="coiled-coil region" evidence="2">
    <location>
        <begin position="28"/>
        <end position="55"/>
    </location>
</feature>
<dbReference type="PANTHER" id="PTHR34598:SF3">
    <property type="entry name" value="OXIDOREDUCTASE AN1597"/>
    <property type="match status" value="1"/>
</dbReference>
<sequence length="143" mass="16441">MGRLFTLNKNGFEVLEHPLDAKYTLKNLREDNTLMEQYKSEIDKVLKQRLGAEEVVVFQEELRKRNQEFPRSLDERSALEQHVRGVHVDSSPTSAIERAVYICDTPAERARLEGKIQIINRSINLEEDLIPSDSVFPETVSAT</sequence>
<accession>A0A4Z1HSX9</accession>
<organism evidence="3 4">
    <name type="scientific">Botrytis elliptica</name>
    <dbReference type="NCBI Taxonomy" id="278938"/>
    <lineage>
        <taxon>Eukaryota</taxon>
        <taxon>Fungi</taxon>
        <taxon>Dikarya</taxon>
        <taxon>Ascomycota</taxon>
        <taxon>Pezizomycotina</taxon>
        <taxon>Leotiomycetes</taxon>
        <taxon>Helotiales</taxon>
        <taxon>Sclerotiniaceae</taxon>
        <taxon>Botrytis</taxon>
    </lineage>
</organism>
<reference evidence="3 4" key="1">
    <citation type="submission" date="2017-12" db="EMBL/GenBank/DDBJ databases">
        <title>Comparative genomics of Botrytis spp.</title>
        <authorList>
            <person name="Valero-Jimenez C.A."/>
            <person name="Tapia P."/>
            <person name="Veloso J."/>
            <person name="Silva-Moreno E."/>
            <person name="Staats M."/>
            <person name="Valdes J.H."/>
            <person name="Van Kan J.A.L."/>
        </authorList>
    </citation>
    <scope>NUCLEOTIDE SEQUENCE [LARGE SCALE GENOMIC DNA]</scope>
    <source>
        <strain evidence="3 4">Be9601</strain>
    </source>
</reference>
<comment type="caution">
    <text evidence="3">The sequence shown here is derived from an EMBL/GenBank/DDBJ whole genome shotgun (WGS) entry which is preliminary data.</text>
</comment>
<keyword evidence="4" id="KW-1185">Reference proteome</keyword>
<dbReference type="InterPro" id="IPR044053">
    <property type="entry name" value="AsaB-like"/>
</dbReference>
<dbReference type="EMBL" id="PQXM01001689">
    <property type="protein sequence ID" value="TGO51995.1"/>
    <property type="molecule type" value="Genomic_DNA"/>
</dbReference>
<evidence type="ECO:0000256" key="1">
    <source>
        <dbReference type="ARBA" id="ARBA00023604"/>
    </source>
</evidence>
<evidence type="ECO:0000313" key="3">
    <source>
        <dbReference type="EMBL" id="TGO51995.1"/>
    </source>
</evidence>
<dbReference type="Proteomes" id="UP000297229">
    <property type="component" value="Unassembled WGS sequence"/>
</dbReference>
<protein>
    <submittedName>
        <fullName evidence="3">Uncharacterized protein</fullName>
    </submittedName>
</protein>
<proteinExistence type="inferred from homology"/>
<dbReference type="PANTHER" id="PTHR34598">
    <property type="entry name" value="BLL6449 PROTEIN"/>
    <property type="match status" value="1"/>
</dbReference>
<evidence type="ECO:0000256" key="2">
    <source>
        <dbReference type="SAM" id="Coils"/>
    </source>
</evidence>
<dbReference type="AlphaFoldDB" id="A0A4Z1HSX9"/>
<keyword evidence="2" id="KW-0175">Coiled coil</keyword>
<comment type="similarity">
    <text evidence="1">Belongs to the asaB hydroxylase/desaturase family.</text>
</comment>
<dbReference type="GO" id="GO:0016491">
    <property type="term" value="F:oxidoreductase activity"/>
    <property type="evidence" value="ECO:0007669"/>
    <property type="project" value="InterPro"/>
</dbReference>